<dbReference type="Pfam" id="PF00271">
    <property type="entry name" value="Helicase_C"/>
    <property type="match status" value="1"/>
</dbReference>
<evidence type="ECO:0000256" key="10">
    <source>
        <dbReference type="ARBA" id="ARBA00023242"/>
    </source>
</evidence>
<dbReference type="SUPFAM" id="SSF52540">
    <property type="entry name" value="P-loop containing nucleoside triphosphate hydrolases"/>
    <property type="match status" value="2"/>
</dbReference>
<evidence type="ECO:0000256" key="6">
    <source>
        <dbReference type="ARBA" id="ARBA00022806"/>
    </source>
</evidence>
<reference evidence="18 19" key="1">
    <citation type="submission" date="2022-01" db="EMBL/GenBank/DDBJ databases">
        <title>A chromosomal length assembly of Cordylochernes scorpioides.</title>
        <authorList>
            <person name="Zeh D."/>
            <person name="Zeh J."/>
        </authorList>
    </citation>
    <scope>NUCLEOTIDE SEQUENCE [LARGE SCALE GENOMIC DNA]</scope>
    <source>
        <strain evidence="18">IN4F17</strain>
        <tissue evidence="18">Whole Body</tissue>
    </source>
</reference>
<dbReference type="SMART" id="SM00490">
    <property type="entry name" value="HELICc"/>
    <property type="match status" value="1"/>
</dbReference>
<evidence type="ECO:0000256" key="12">
    <source>
        <dbReference type="ARBA" id="ARBA00049360"/>
    </source>
</evidence>
<keyword evidence="4 13" id="KW-0547">Nucleotide-binding</keyword>
<evidence type="ECO:0000313" key="18">
    <source>
        <dbReference type="EMBL" id="UYV72533.1"/>
    </source>
</evidence>
<dbReference type="Pfam" id="PF16124">
    <property type="entry name" value="RecQ_Zn_bind"/>
    <property type="match status" value="1"/>
</dbReference>
<dbReference type="InterPro" id="IPR002464">
    <property type="entry name" value="DNA/RNA_helicase_DEAH_CS"/>
</dbReference>
<evidence type="ECO:0000259" key="15">
    <source>
        <dbReference type="PROSITE" id="PS50967"/>
    </source>
</evidence>
<dbReference type="InterPro" id="IPR032284">
    <property type="entry name" value="RecQ_Zn-bd"/>
</dbReference>
<dbReference type="SMART" id="SM00956">
    <property type="entry name" value="RQC"/>
    <property type="match status" value="1"/>
</dbReference>
<dbReference type="SUPFAM" id="SSF46785">
    <property type="entry name" value="Winged helix' DNA-binding domain"/>
    <property type="match status" value="1"/>
</dbReference>
<feature type="region of interest" description="Disordered" evidence="14">
    <location>
        <begin position="669"/>
        <end position="696"/>
    </location>
</feature>
<keyword evidence="10 13" id="KW-0539">Nucleus</keyword>
<dbReference type="Pfam" id="PF00570">
    <property type="entry name" value="HRDC"/>
    <property type="match status" value="1"/>
</dbReference>
<evidence type="ECO:0000256" key="13">
    <source>
        <dbReference type="RuleBase" id="RU364117"/>
    </source>
</evidence>
<comment type="similarity">
    <text evidence="3 13">Belongs to the helicase family. RecQ subfamily.</text>
</comment>
<evidence type="ECO:0000256" key="3">
    <source>
        <dbReference type="ARBA" id="ARBA00005446"/>
    </source>
</evidence>
<keyword evidence="9" id="KW-0413">Isomerase</keyword>
<dbReference type="EC" id="5.6.2.4" evidence="13"/>
<organism evidence="18 19">
    <name type="scientific">Cordylochernes scorpioides</name>
    <dbReference type="NCBI Taxonomy" id="51811"/>
    <lineage>
        <taxon>Eukaryota</taxon>
        <taxon>Metazoa</taxon>
        <taxon>Ecdysozoa</taxon>
        <taxon>Arthropoda</taxon>
        <taxon>Chelicerata</taxon>
        <taxon>Arachnida</taxon>
        <taxon>Pseudoscorpiones</taxon>
        <taxon>Cheliferoidea</taxon>
        <taxon>Chernetidae</taxon>
        <taxon>Cordylochernes</taxon>
    </lineage>
</organism>
<keyword evidence="7 13" id="KW-0067">ATP-binding</keyword>
<gene>
    <name evidence="18" type="ORF">LAZ67_9003611</name>
</gene>
<dbReference type="InterPro" id="IPR044876">
    <property type="entry name" value="HRDC_dom_sf"/>
</dbReference>
<dbReference type="InterPro" id="IPR004589">
    <property type="entry name" value="DNA_helicase_ATP-dep_RecQ"/>
</dbReference>
<keyword evidence="19" id="KW-1185">Reference proteome</keyword>
<dbReference type="Proteomes" id="UP001235939">
    <property type="component" value="Chromosome 09"/>
</dbReference>
<dbReference type="PROSITE" id="PS00690">
    <property type="entry name" value="DEAH_ATP_HELICASE"/>
    <property type="match status" value="1"/>
</dbReference>
<accession>A0ABY6KV27</accession>
<dbReference type="InterPro" id="IPR001650">
    <property type="entry name" value="Helicase_C-like"/>
</dbReference>
<dbReference type="Pfam" id="PF00270">
    <property type="entry name" value="DEAD"/>
    <property type="match status" value="1"/>
</dbReference>
<dbReference type="InterPro" id="IPR011545">
    <property type="entry name" value="DEAD/DEAH_box_helicase_dom"/>
</dbReference>
<evidence type="ECO:0000313" key="19">
    <source>
        <dbReference type="Proteomes" id="UP001235939"/>
    </source>
</evidence>
<keyword evidence="6 13" id="KW-0347">Helicase</keyword>
<evidence type="ECO:0000256" key="4">
    <source>
        <dbReference type="ARBA" id="ARBA00022741"/>
    </source>
</evidence>
<dbReference type="InterPro" id="IPR002121">
    <property type="entry name" value="HRDC_dom"/>
</dbReference>
<comment type="subcellular location">
    <subcellularLocation>
        <location evidence="2 13">Nucleus</location>
    </subcellularLocation>
</comment>
<dbReference type="PANTHER" id="PTHR13710">
    <property type="entry name" value="DNA HELICASE RECQ FAMILY MEMBER"/>
    <property type="match status" value="1"/>
</dbReference>
<dbReference type="NCBIfam" id="TIGR00614">
    <property type="entry name" value="recQ_fam"/>
    <property type="match status" value="1"/>
</dbReference>
<dbReference type="CDD" id="cd18794">
    <property type="entry name" value="SF2_C_RecQ"/>
    <property type="match status" value="1"/>
</dbReference>
<protein>
    <recommendedName>
        <fullName evidence="13">ATP-dependent DNA helicase</fullName>
        <ecNumber evidence="13">5.6.2.4</ecNumber>
    </recommendedName>
</protein>
<dbReference type="PROSITE" id="PS50967">
    <property type="entry name" value="HRDC"/>
    <property type="match status" value="1"/>
</dbReference>
<comment type="catalytic activity">
    <reaction evidence="11 13">
        <text>Couples ATP hydrolysis with the unwinding of duplex DNA by translocating in the 3'-5' direction.</text>
        <dbReference type="EC" id="5.6.2.4"/>
    </reaction>
</comment>
<dbReference type="EMBL" id="CP092871">
    <property type="protein sequence ID" value="UYV72533.1"/>
    <property type="molecule type" value="Genomic_DNA"/>
</dbReference>
<proteinExistence type="inferred from homology"/>
<dbReference type="PANTHER" id="PTHR13710:SF153">
    <property type="entry name" value="RECQ-LIKE DNA HELICASE BLM"/>
    <property type="match status" value="1"/>
</dbReference>
<dbReference type="PROSITE" id="PS51192">
    <property type="entry name" value="HELICASE_ATP_BIND_1"/>
    <property type="match status" value="1"/>
</dbReference>
<dbReference type="InterPro" id="IPR010997">
    <property type="entry name" value="HRDC-like_sf"/>
</dbReference>
<dbReference type="Gene3D" id="1.10.10.10">
    <property type="entry name" value="Winged helix-like DNA-binding domain superfamily/Winged helix DNA-binding domain"/>
    <property type="match status" value="1"/>
</dbReference>
<keyword evidence="5 13" id="KW-0378">Hydrolase</keyword>
<keyword evidence="8" id="KW-0238">DNA-binding</keyword>
<dbReference type="PROSITE" id="PS51194">
    <property type="entry name" value="HELICASE_CTER"/>
    <property type="match status" value="1"/>
</dbReference>
<dbReference type="InterPro" id="IPR036388">
    <property type="entry name" value="WH-like_DNA-bd_sf"/>
</dbReference>
<comment type="catalytic activity">
    <reaction evidence="12 13">
        <text>ATP + H2O = ADP + phosphate + H(+)</text>
        <dbReference type="Rhea" id="RHEA:13065"/>
        <dbReference type="ChEBI" id="CHEBI:15377"/>
        <dbReference type="ChEBI" id="CHEBI:15378"/>
        <dbReference type="ChEBI" id="CHEBI:30616"/>
        <dbReference type="ChEBI" id="CHEBI:43474"/>
        <dbReference type="ChEBI" id="CHEBI:456216"/>
    </reaction>
</comment>
<evidence type="ECO:0000259" key="16">
    <source>
        <dbReference type="PROSITE" id="PS51192"/>
    </source>
</evidence>
<evidence type="ECO:0000256" key="2">
    <source>
        <dbReference type="ARBA" id="ARBA00004123"/>
    </source>
</evidence>
<dbReference type="SMART" id="SM00487">
    <property type="entry name" value="DEXDc"/>
    <property type="match status" value="1"/>
</dbReference>
<dbReference type="InterPro" id="IPR036390">
    <property type="entry name" value="WH_DNA-bd_sf"/>
</dbReference>
<evidence type="ECO:0000256" key="7">
    <source>
        <dbReference type="ARBA" id="ARBA00022840"/>
    </source>
</evidence>
<sequence length="727" mass="82405">MDLFQQVFGLRVFRHNQLEAINAAILGHDCFILMPTGGGKSLCYQLPALLTPGVTIVISPLCSLIQDQVQKLTMLDVPTKHLSGDVSQSESNAIYDELFKAIPDLKLLYVTPEKISASTRLGAAFDALYKKKLLARFVIDEAHCVSQWGHDFRPDYKRLDSLREKYPNVPTMALTATATPRVRQDILFQLKMNNPKWFLQSFNRPNLKYEVREKKGKTVLNDIIELIKCRFSRMCGIIYCLSRKDCDNVAKDLSQAGISAKAYHAGLTNPQRTKVQESWLNDNFKVVCATIAFGMGIDKPDVRFVVHHAMPKSIEGYYQESGRAGRDGEPSWCILYYNYQDVHRIRRMIFLDATNREATTTHLNNLRHMSHYCENKVDCRRVQMLSYFGEIFEPKLCLANSRTACDTCLNKDEYKCQDVTEDAKAIVQCVKDLNSRSQNFTMIHYIDIFKGKKFLIMLLALSHRKNSAGSNNNKITTAGHDKLSLHSKGRSYLKSDAERLFHKLVLDGYLMEEQIVTKMEHTVNYLRLGPRHSGLLSGSVHISLPTMQSARAAAAGGAEASAEEDEELKELSERCYTELVEVSKAIGAERNIHYTNVVGVEALRQMSRDLPATQDAMLAIPHVTKALWEKHGPRFLGVTSSFRAQRELLEAERYTAKIVESTTDEWLTAPSYPESSQGRGGTKRKRGGGYSGGPAKKRYHRYKKKAAKNTTLHKFHEFMLLKADIFF</sequence>
<name>A0ABY6KV27_9ARAC</name>
<dbReference type="Gene3D" id="1.10.150.80">
    <property type="entry name" value="HRDC domain"/>
    <property type="match status" value="1"/>
</dbReference>
<evidence type="ECO:0000256" key="9">
    <source>
        <dbReference type="ARBA" id="ARBA00023235"/>
    </source>
</evidence>
<evidence type="ECO:0000256" key="14">
    <source>
        <dbReference type="SAM" id="MobiDB-lite"/>
    </source>
</evidence>
<feature type="domain" description="HRDC" evidence="15">
    <location>
        <begin position="569"/>
        <end position="649"/>
    </location>
</feature>
<dbReference type="Gene3D" id="3.40.50.300">
    <property type="entry name" value="P-loop containing nucleotide triphosphate hydrolases"/>
    <property type="match status" value="2"/>
</dbReference>
<dbReference type="SMART" id="SM00341">
    <property type="entry name" value="HRDC"/>
    <property type="match status" value="1"/>
</dbReference>
<comment type="cofactor">
    <cofactor evidence="1">
        <name>Zn(2+)</name>
        <dbReference type="ChEBI" id="CHEBI:29105"/>
    </cofactor>
</comment>
<evidence type="ECO:0000256" key="1">
    <source>
        <dbReference type="ARBA" id="ARBA00001947"/>
    </source>
</evidence>
<dbReference type="SUPFAM" id="SSF47819">
    <property type="entry name" value="HRDC-like"/>
    <property type="match status" value="1"/>
</dbReference>
<evidence type="ECO:0000256" key="11">
    <source>
        <dbReference type="ARBA" id="ARBA00034617"/>
    </source>
</evidence>
<dbReference type="InterPro" id="IPR018982">
    <property type="entry name" value="RQC_domain"/>
</dbReference>
<feature type="domain" description="Helicase ATP-binding" evidence="16">
    <location>
        <begin position="21"/>
        <end position="196"/>
    </location>
</feature>
<dbReference type="InterPro" id="IPR014001">
    <property type="entry name" value="Helicase_ATP-bd"/>
</dbReference>
<dbReference type="Pfam" id="PF09382">
    <property type="entry name" value="RQC"/>
    <property type="match status" value="2"/>
</dbReference>
<evidence type="ECO:0000256" key="8">
    <source>
        <dbReference type="ARBA" id="ARBA00023125"/>
    </source>
</evidence>
<evidence type="ECO:0000259" key="17">
    <source>
        <dbReference type="PROSITE" id="PS51194"/>
    </source>
</evidence>
<feature type="domain" description="Helicase C-terminal" evidence="17">
    <location>
        <begin position="222"/>
        <end position="367"/>
    </location>
</feature>
<dbReference type="InterPro" id="IPR027417">
    <property type="entry name" value="P-loop_NTPase"/>
</dbReference>
<evidence type="ECO:0000256" key="5">
    <source>
        <dbReference type="ARBA" id="ARBA00022801"/>
    </source>
</evidence>